<keyword evidence="2" id="KW-1185">Reference proteome</keyword>
<accession>A0A9Q8WET2</accession>
<dbReference type="AlphaFoldDB" id="A0A9Q8WET2"/>
<protein>
    <submittedName>
        <fullName evidence="1">Uncharacterized protein</fullName>
    </submittedName>
</protein>
<evidence type="ECO:0000313" key="1">
    <source>
        <dbReference type="EMBL" id="UQC79985.1"/>
    </source>
</evidence>
<evidence type="ECO:0000313" key="2">
    <source>
        <dbReference type="Proteomes" id="UP000830671"/>
    </source>
</evidence>
<dbReference type="EMBL" id="CP019475">
    <property type="protein sequence ID" value="UQC79985.1"/>
    <property type="molecule type" value="Genomic_DNA"/>
</dbReference>
<reference evidence="1" key="1">
    <citation type="journal article" date="2021" name="Mol. Plant Microbe Interact.">
        <title>Complete Genome Sequence of the Plant-Pathogenic Fungus Colletotrichum lupini.</title>
        <authorList>
            <person name="Baroncelli R."/>
            <person name="Pensec F."/>
            <person name="Da Lio D."/>
            <person name="Boufleur T."/>
            <person name="Vicente I."/>
            <person name="Sarrocco S."/>
            <person name="Picot A."/>
            <person name="Baraldi E."/>
            <person name="Sukno S."/>
            <person name="Thon M."/>
            <person name="Le Floch G."/>
        </authorList>
    </citation>
    <scope>NUCLEOTIDE SEQUENCE</scope>
    <source>
        <strain evidence="1">IMI 504893</strain>
    </source>
</reference>
<dbReference type="KEGG" id="clup:CLUP02_05466"/>
<dbReference type="RefSeq" id="XP_049141616.1">
    <property type="nucleotide sequence ID" value="XM_049284473.1"/>
</dbReference>
<dbReference type="GeneID" id="73339483"/>
<organism evidence="1 2">
    <name type="scientific">Colletotrichum lupini</name>
    <dbReference type="NCBI Taxonomy" id="145971"/>
    <lineage>
        <taxon>Eukaryota</taxon>
        <taxon>Fungi</taxon>
        <taxon>Dikarya</taxon>
        <taxon>Ascomycota</taxon>
        <taxon>Pezizomycotina</taxon>
        <taxon>Sordariomycetes</taxon>
        <taxon>Hypocreomycetidae</taxon>
        <taxon>Glomerellales</taxon>
        <taxon>Glomerellaceae</taxon>
        <taxon>Colletotrichum</taxon>
        <taxon>Colletotrichum acutatum species complex</taxon>
    </lineage>
</organism>
<sequence length="256" mass="27826">MNDWNLQAIDDGSQRLAAARHSTQYIGSTHISGVDYLYPLPGKNKVNSPTGLRETGHDDYRRRRMSGPEEAKAYGILPWLCFAGLRRTSIQSCAHLTTQNTLADNSSTQREEDSVLAECLLQSAVTGTGHRGRVNEPGVRLGQIDPFGQWRVGGRLGWGQLAVPFRPAAQTRWKVDEGGVFDAASHDGTLLTTQVFFGTDGAGTCKLQPGTKLTYPGNPISKADTPKAQYLVKGLHFPSIQLCQAPAFACTNTRAL</sequence>
<proteinExistence type="predicted"/>
<gene>
    <name evidence="1" type="ORF">CLUP02_05466</name>
</gene>
<name>A0A9Q8WET2_9PEZI</name>
<dbReference type="Proteomes" id="UP000830671">
    <property type="component" value="Chromosome 3"/>
</dbReference>